<dbReference type="PANTHER" id="PTHR43757:SF2">
    <property type="entry name" value="AMINOMETHYLTRANSFERASE, MITOCHONDRIAL"/>
    <property type="match status" value="1"/>
</dbReference>
<keyword evidence="12" id="KW-1185">Reference proteome</keyword>
<reference evidence="11 12" key="1">
    <citation type="submission" date="2017-02" db="EMBL/GenBank/DDBJ databases">
        <authorList>
            <person name="Peterson S.W."/>
        </authorList>
    </citation>
    <scope>NUCLEOTIDE SEQUENCE [LARGE SCALE GENOMIC DNA]</scope>
    <source>
        <strain evidence="11 12">LSP_Lj1</strain>
    </source>
</reference>
<dbReference type="GO" id="GO:0008168">
    <property type="term" value="F:methyltransferase activity"/>
    <property type="evidence" value="ECO:0007669"/>
    <property type="project" value="UniProtKB-KW"/>
</dbReference>
<evidence type="ECO:0000256" key="2">
    <source>
        <dbReference type="ARBA" id="ARBA00012616"/>
    </source>
</evidence>
<evidence type="ECO:0000313" key="12">
    <source>
        <dbReference type="Proteomes" id="UP000188342"/>
    </source>
</evidence>
<dbReference type="InterPro" id="IPR006223">
    <property type="entry name" value="GcvT"/>
</dbReference>
<dbReference type="PANTHER" id="PTHR43757">
    <property type="entry name" value="AMINOMETHYLTRANSFERASE"/>
    <property type="match status" value="1"/>
</dbReference>
<dbReference type="InterPro" id="IPR013977">
    <property type="entry name" value="GcvT_C"/>
</dbReference>
<dbReference type="Pfam" id="PF01571">
    <property type="entry name" value="GCV_T"/>
    <property type="match status" value="1"/>
</dbReference>
<evidence type="ECO:0000259" key="9">
    <source>
        <dbReference type="Pfam" id="PF01571"/>
    </source>
</evidence>
<dbReference type="OrthoDB" id="9774591at2"/>
<evidence type="ECO:0000256" key="5">
    <source>
        <dbReference type="ARBA" id="ARBA00031395"/>
    </source>
</evidence>
<comment type="subunit">
    <text evidence="7">The glycine cleavage system is composed of four proteins: P, T, L and H.</text>
</comment>
<comment type="catalytic activity">
    <reaction evidence="6 7">
        <text>N(6)-[(R)-S(8)-aminomethyldihydrolipoyl]-L-lysyl-[protein] + (6S)-5,6,7,8-tetrahydrofolate = N(6)-[(R)-dihydrolipoyl]-L-lysyl-[protein] + (6R)-5,10-methylene-5,6,7,8-tetrahydrofolate + NH4(+)</text>
        <dbReference type="Rhea" id="RHEA:16945"/>
        <dbReference type="Rhea" id="RHEA-COMP:10475"/>
        <dbReference type="Rhea" id="RHEA-COMP:10492"/>
        <dbReference type="ChEBI" id="CHEBI:15636"/>
        <dbReference type="ChEBI" id="CHEBI:28938"/>
        <dbReference type="ChEBI" id="CHEBI:57453"/>
        <dbReference type="ChEBI" id="CHEBI:83100"/>
        <dbReference type="ChEBI" id="CHEBI:83143"/>
        <dbReference type="EC" id="2.1.2.10"/>
    </reaction>
</comment>
<dbReference type="Gene3D" id="3.30.70.1400">
    <property type="entry name" value="Aminomethyltransferase beta-barrel domains"/>
    <property type="match status" value="1"/>
</dbReference>
<dbReference type="Gene3D" id="4.10.1250.10">
    <property type="entry name" value="Aminomethyltransferase fragment"/>
    <property type="match status" value="1"/>
</dbReference>
<keyword evidence="3 7" id="KW-0032">Aminotransferase</keyword>
<evidence type="ECO:0000256" key="7">
    <source>
        <dbReference type="HAMAP-Rule" id="MF_00259"/>
    </source>
</evidence>
<dbReference type="GO" id="GO:0032259">
    <property type="term" value="P:methylation"/>
    <property type="evidence" value="ECO:0007669"/>
    <property type="project" value="UniProtKB-KW"/>
</dbReference>
<evidence type="ECO:0000259" key="10">
    <source>
        <dbReference type="Pfam" id="PF08669"/>
    </source>
</evidence>
<dbReference type="GO" id="GO:0005960">
    <property type="term" value="C:glycine cleavage complex"/>
    <property type="evidence" value="ECO:0007669"/>
    <property type="project" value="InterPro"/>
</dbReference>
<dbReference type="FunFam" id="3.30.70.1400:FF:000001">
    <property type="entry name" value="Aminomethyltransferase"/>
    <property type="match status" value="1"/>
</dbReference>
<evidence type="ECO:0000256" key="1">
    <source>
        <dbReference type="ARBA" id="ARBA00008609"/>
    </source>
</evidence>
<dbReference type="GO" id="GO:0005829">
    <property type="term" value="C:cytosol"/>
    <property type="evidence" value="ECO:0007669"/>
    <property type="project" value="TreeGrafter"/>
</dbReference>
<dbReference type="InterPro" id="IPR027266">
    <property type="entry name" value="TrmE/GcvT-like"/>
</dbReference>
<dbReference type="HAMAP" id="MF_00259">
    <property type="entry name" value="GcvT"/>
    <property type="match status" value="1"/>
</dbReference>
<dbReference type="InterPro" id="IPR006222">
    <property type="entry name" value="GCVT_N"/>
</dbReference>
<sequence>MTQDLLTSPLHARHDQAGAKFAEFGGWSMPLEYAGGGVLAEHHAVRDGIGIFDVSHLGKALVSGAGAVDFLNGVLANDLRKIGPGKAQYTMLCNESGGVVDDLIAYLKSDDEVFLIPNAANTTTVVQVLQAAAEGTGITVTNQHADFAVLAVQGPKALELVSGLGLPVDMDYMGFAVVERDGWSMTVCRTGYTGELGVELVTPSEHAVEVWDEVVAAGEQYGIRPCGLGARDTLRTEMGYSLHGNDITPEINPVEAGLSWAVGWKKEEPFHGSEALRRIKAEGPARRMRGLLAEGRGIARHGMAVVDDEGNQIGEVTSGTFSPTLKQGVALALVDAVHGLDEVVGVQVRNRVEKFRIVKPPFVTPEVCEG</sequence>
<dbReference type="GO" id="GO:0004047">
    <property type="term" value="F:aminomethyltransferase activity"/>
    <property type="evidence" value="ECO:0007669"/>
    <property type="project" value="UniProtKB-UniRule"/>
</dbReference>
<protein>
    <recommendedName>
        <fullName evidence="2 7">Aminomethyltransferase</fullName>
        <ecNumber evidence="2 7">2.1.2.10</ecNumber>
    </recommendedName>
    <alternativeName>
        <fullName evidence="5 7">Glycine cleavage system T protein</fullName>
    </alternativeName>
</protein>
<comment type="similarity">
    <text evidence="1 7">Belongs to the GcvT family.</text>
</comment>
<comment type="function">
    <text evidence="7">The glycine cleavage system catalyzes the degradation of glycine.</text>
</comment>
<dbReference type="NCBIfam" id="TIGR00528">
    <property type="entry name" value="gcvT"/>
    <property type="match status" value="1"/>
</dbReference>
<accession>A0A1R4KMP9</accession>
<evidence type="ECO:0000256" key="8">
    <source>
        <dbReference type="PIRSR" id="PIRSR006487-1"/>
    </source>
</evidence>
<dbReference type="Gene3D" id="2.40.30.110">
    <property type="entry name" value="Aminomethyltransferase beta-barrel domains"/>
    <property type="match status" value="1"/>
</dbReference>
<dbReference type="InterPro" id="IPR022903">
    <property type="entry name" value="GcvT_bac"/>
</dbReference>
<organism evidence="11 12">
    <name type="scientific">Luteococcus japonicus LSP_Lj1</name>
    <dbReference type="NCBI Taxonomy" id="1255658"/>
    <lineage>
        <taxon>Bacteria</taxon>
        <taxon>Bacillati</taxon>
        <taxon>Actinomycetota</taxon>
        <taxon>Actinomycetes</taxon>
        <taxon>Propionibacteriales</taxon>
        <taxon>Propionibacteriaceae</taxon>
        <taxon>Luteococcus</taxon>
    </lineage>
</organism>
<evidence type="ECO:0000313" key="11">
    <source>
        <dbReference type="EMBL" id="SJN45646.1"/>
    </source>
</evidence>
<dbReference type="RefSeq" id="WP_094766172.1">
    <property type="nucleotide sequence ID" value="NZ_FUKQ01000063.1"/>
</dbReference>
<feature type="binding site" evidence="8">
    <location>
        <position position="199"/>
    </location>
    <ligand>
        <name>substrate</name>
    </ligand>
</feature>
<dbReference type="Proteomes" id="UP000188342">
    <property type="component" value="Unassembled WGS sequence"/>
</dbReference>
<name>A0A1R4KMP9_9ACTN</name>
<dbReference type="InterPro" id="IPR028896">
    <property type="entry name" value="GcvT/YgfZ/DmdA"/>
</dbReference>
<dbReference type="SUPFAM" id="SSF103025">
    <property type="entry name" value="Folate-binding domain"/>
    <property type="match status" value="1"/>
</dbReference>
<feature type="domain" description="Aminomethyltransferase C-terminal" evidence="10">
    <location>
        <begin position="286"/>
        <end position="363"/>
    </location>
</feature>
<keyword evidence="11" id="KW-0489">Methyltransferase</keyword>
<evidence type="ECO:0000256" key="4">
    <source>
        <dbReference type="ARBA" id="ARBA00022679"/>
    </source>
</evidence>
<dbReference type="PIRSF" id="PIRSF006487">
    <property type="entry name" value="GcvT"/>
    <property type="match status" value="1"/>
</dbReference>
<dbReference type="STRING" id="1255658.FM114_16205"/>
<dbReference type="GO" id="GO:0008483">
    <property type="term" value="F:transaminase activity"/>
    <property type="evidence" value="ECO:0007669"/>
    <property type="project" value="UniProtKB-KW"/>
</dbReference>
<keyword evidence="4 7" id="KW-0808">Transferase</keyword>
<dbReference type="InterPro" id="IPR029043">
    <property type="entry name" value="GcvT/YgfZ_C"/>
</dbReference>
<proteinExistence type="inferred from homology"/>
<gene>
    <name evidence="7" type="primary">gcvT</name>
    <name evidence="11" type="ORF">FM114_16205</name>
</gene>
<dbReference type="EMBL" id="FUKQ01000063">
    <property type="protein sequence ID" value="SJN45646.1"/>
    <property type="molecule type" value="Genomic_DNA"/>
</dbReference>
<dbReference type="EC" id="2.1.2.10" evidence="2 7"/>
<evidence type="ECO:0000256" key="6">
    <source>
        <dbReference type="ARBA" id="ARBA00047665"/>
    </source>
</evidence>
<dbReference type="Gene3D" id="3.30.1360.120">
    <property type="entry name" value="Probable tRNA modification gtpase trme, domain 1"/>
    <property type="match status" value="1"/>
</dbReference>
<dbReference type="GO" id="GO:0019464">
    <property type="term" value="P:glycine decarboxylation via glycine cleavage system"/>
    <property type="evidence" value="ECO:0007669"/>
    <property type="project" value="UniProtKB-UniRule"/>
</dbReference>
<feature type="domain" description="GCVT N-terminal" evidence="9">
    <location>
        <begin position="10"/>
        <end position="266"/>
    </location>
</feature>
<dbReference type="Pfam" id="PF08669">
    <property type="entry name" value="GCV_T_C"/>
    <property type="match status" value="1"/>
</dbReference>
<evidence type="ECO:0000256" key="3">
    <source>
        <dbReference type="ARBA" id="ARBA00022576"/>
    </source>
</evidence>
<dbReference type="AlphaFoldDB" id="A0A1R4KMP9"/>
<dbReference type="NCBIfam" id="NF001567">
    <property type="entry name" value="PRK00389.1"/>
    <property type="match status" value="1"/>
</dbReference>
<dbReference type="SUPFAM" id="SSF101790">
    <property type="entry name" value="Aminomethyltransferase beta-barrel domain"/>
    <property type="match status" value="1"/>
</dbReference>